<evidence type="ECO:0000259" key="5">
    <source>
        <dbReference type="Pfam" id="PF00561"/>
    </source>
</evidence>
<feature type="compositionally biased region" description="Polar residues" evidence="3">
    <location>
        <begin position="685"/>
        <end position="706"/>
    </location>
</feature>
<feature type="region of interest" description="Disordered" evidence="3">
    <location>
        <begin position="684"/>
        <end position="726"/>
    </location>
</feature>
<reference evidence="6 7" key="1">
    <citation type="submission" date="2016-02" db="EMBL/GenBank/DDBJ databases">
        <title>Genome analysis of coral dinoflagellate symbionts highlights evolutionary adaptations to a symbiotic lifestyle.</title>
        <authorList>
            <person name="Aranda M."/>
            <person name="Li Y."/>
            <person name="Liew Y.J."/>
            <person name="Baumgarten S."/>
            <person name="Simakov O."/>
            <person name="Wilson M."/>
            <person name="Piel J."/>
            <person name="Ashoor H."/>
            <person name="Bougouffa S."/>
            <person name="Bajic V.B."/>
            <person name="Ryu T."/>
            <person name="Ravasi T."/>
            <person name="Bayer T."/>
            <person name="Micklem G."/>
            <person name="Kim H."/>
            <person name="Bhak J."/>
            <person name="Lajeunesse T.C."/>
            <person name="Voolstra C.R."/>
        </authorList>
    </citation>
    <scope>NUCLEOTIDE SEQUENCE [LARGE SCALE GENOMIC DNA]</scope>
    <source>
        <strain evidence="6 7">CCMP2467</strain>
    </source>
</reference>
<dbReference type="PANTHER" id="PTHR43798">
    <property type="entry name" value="MONOACYLGLYCEROL LIPASE"/>
    <property type="match status" value="1"/>
</dbReference>
<dbReference type="PRINTS" id="PR00793">
    <property type="entry name" value="PROAMNOPTASE"/>
</dbReference>
<comment type="caution">
    <text evidence="6">The sequence shown here is derived from an EMBL/GenBank/DDBJ whole genome shotgun (WGS) entry which is preliminary data.</text>
</comment>
<dbReference type="InterPro" id="IPR002410">
    <property type="entry name" value="Peptidase_S33"/>
</dbReference>
<dbReference type="PANTHER" id="PTHR43798:SF33">
    <property type="entry name" value="HYDROLASE, PUTATIVE (AFU_ORTHOLOGUE AFUA_2G14860)-RELATED"/>
    <property type="match status" value="1"/>
</dbReference>
<keyword evidence="4" id="KW-0732">Signal</keyword>
<protein>
    <submittedName>
        <fullName evidence="6">Proline iminopeptidase</fullName>
    </submittedName>
</protein>
<dbReference type="InterPro" id="IPR029058">
    <property type="entry name" value="AB_hydrolase_fold"/>
</dbReference>
<dbReference type="EMBL" id="LSRX01000579">
    <property type="protein sequence ID" value="OLP93454.1"/>
    <property type="molecule type" value="Genomic_DNA"/>
</dbReference>
<evidence type="ECO:0000313" key="7">
    <source>
        <dbReference type="Proteomes" id="UP000186817"/>
    </source>
</evidence>
<dbReference type="GO" id="GO:0006508">
    <property type="term" value="P:proteolysis"/>
    <property type="evidence" value="ECO:0007669"/>
    <property type="project" value="InterPro"/>
</dbReference>
<sequence>MAGLALLLAVLAAAESGGEVQIDPQRAELSCEALLRHAFPDLCDLEVVPGTIQVRGLTLAYWRYTRRGDTAAGGLPLLMAHGGPAFAHNYMLPLKQQACRGREVVFYDQVGGGASSQPDLKKAPWLLTVDYYVEELGALVDFLGWKQFHLLGSSWGTILGQAYAFTKDPRLRAVILSGPLSDGDLYWKSQWDATQGSAYISRQNLGVETSLNGVLSKHYVRMMGFNMMKQASTSIENSNIFTLDTHNFVESSGSLRPLDLPLVDSPAGGYLKCFVDIITDVSDFPKTEIKQAIVRKQIHDLPAPNSLTQKIDLPTKLDIAIIKQNNGTFCVVKIVKIVNLKEKVKVSRVQDLCYGKCQAEDWVGDIKAIKKGLHYMFEWVPVSVSMFCGFVRMVSSRKFMKFGKTPVARTLAMAIPRYWIHKTKKAEGIPTYVSHDDFLKPHTRTRRCTTVQRSSDGEACCHAPPETVLSRAVDSRRQVQHDRVSEGWVAAGIANALDGSEDRLLSHVVLPFWAELQMDMARLQLIAEIEDAYANGQISAWSEYENVLEAYDEHRALIEGEEAWPEEMVEPTEEDGYELPDNPDYVDKLFEEDDSAGEVAELASAKDAMSVQEQAQKQVAAENDKKLLDQLVTMPATIQELGDTATKTFWTSPSWMSAKDKLNRTKLLVYTCVQRLLNTVLKKPNNVQRQPLQGRSGGSPSQSKKAQSLRCRRPKQRNPVHRLLAN</sequence>
<dbReference type="SUPFAM" id="SSF53474">
    <property type="entry name" value="alpha/beta-Hydrolases"/>
    <property type="match status" value="1"/>
</dbReference>
<evidence type="ECO:0000256" key="2">
    <source>
        <dbReference type="ARBA" id="ARBA00022801"/>
    </source>
</evidence>
<dbReference type="OrthoDB" id="417521at2759"/>
<dbReference type="GO" id="GO:0016020">
    <property type="term" value="C:membrane"/>
    <property type="evidence" value="ECO:0007669"/>
    <property type="project" value="TreeGrafter"/>
</dbReference>
<dbReference type="Pfam" id="PF00561">
    <property type="entry name" value="Abhydrolase_1"/>
    <property type="match status" value="1"/>
</dbReference>
<dbReference type="AlphaFoldDB" id="A0A1Q9DE15"/>
<evidence type="ECO:0000256" key="4">
    <source>
        <dbReference type="SAM" id="SignalP"/>
    </source>
</evidence>
<feature type="compositionally biased region" description="Basic residues" evidence="3">
    <location>
        <begin position="710"/>
        <end position="720"/>
    </location>
</feature>
<accession>A0A1Q9DE15</accession>
<dbReference type="InterPro" id="IPR050266">
    <property type="entry name" value="AB_hydrolase_sf"/>
</dbReference>
<dbReference type="Proteomes" id="UP000186817">
    <property type="component" value="Unassembled WGS sequence"/>
</dbReference>
<proteinExistence type="inferred from homology"/>
<comment type="similarity">
    <text evidence="1">Belongs to the peptidase S33 family.</text>
</comment>
<evidence type="ECO:0000256" key="3">
    <source>
        <dbReference type="SAM" id="MobiDB-lite"/>
    </source>
</evidence>
<keyword evidence="7" id="KW-1185">Reference proteome</keyword>
<dbReference type="GO" id="GO:0008233">
    <property type="term" value="F:peptidase activity"/>
    <property type="evidence" value="ECO:0007669"/>
    <property type="project" value="InterPro"/>
</dbReference>
<gene>
    <name evidence="6" type="primary">pip</name>
    <name evidence="6" type="ORF">AK812_SmicGene24628</name>
</gene>
<feature type="signal peptide" evidence="4">
    <location>
        <begin position="1"/>
        <end position="16"/>
    </location>
</feature>
<feature type="chain" id="PRO_5013385375" evidence="4">
    <location>
        <begin position="17"/>
        <end position="726"/>
    </location>
</feature>
<dbReference type="Gene3D" id="3.40.50.1820">
    <property type="entry name" value="alpha/beta hydrolase"/>
    <property type="match status" value="1"/>
</dbReference>
<evidence type="ECO:0000313" key="6">
    <source>
        <dbReference type="EMBL" id="OLP93454.1"/>
    </source>
</evidence>
<keyword evidence="2" id="KW-0378">Hydrolase</keyword>
<feature type="domain" description="AB hydrolase-1" evidence="5">
    <location>
        <begin position="76"/>
        <end position="194"/>
    </location>
</feature>
<name>A0A1Q9DE15_SYMMI</name>
<evidence type="ECO:0000256" key="1">
    <source>
        <dbReference type="ARBA" id="ARBA00010088"/>
    </source>
</evidence>
<organism evidence="6 7">
    <name type="scientific">Symbiodinium microadriaticum</name>
    <name type="common">Dinoflagellate</name>
    <name type="synonym">Zooxanthella microadriatica</name>
    <dbReference type="NCBI Taxonomy" id="2951"/>
    <lineage>
        <taxon>Eukaryota</taxon>
        <taxon>Sar</taxon>
        <taxon>Alveolata</taxon>
        <taxon>Dinophyceae</taxon>
        <taxon>Suessiales</taxon>
        <taxon>Symbiodiniaceae</taxon>
        <taxon>Symbiodinium</taxon>
    </lineage>
</organism>
<dbReference type="InterPro" id="IPR000073">
    <property type="entry name" value="AB_hydrolase_1"/>
</dbReference>